<keyword evidence="1" id="KW-1133">Transmembrane helix</keyword>
<evidence type="ECO:0000256" key="1">
    <source>
        <dbReference type="SAM" id="Phobius"/>
    </source>
</evidence>
<keyword evidence="1" id="KW-0812">Transmembrane</keyword>
<feature type="transmembrane region" description="Helical" evidence="1">
    <location>
        <begin position="66"/>
        <end position="85"/>
    </location>
</feature>
<organism evidence="2 3">
    <name type="scientific">Heterocephalus glaber</name>
    <name type="common">Naked mole rat</name>
    <dbReference type="NCBI Taxonomy" id="10181"/>
    <lineage>
        <taxon>Eukaryota</taxon>
        <taxon>Metazoa</taxon>
        <taxon>Chordata</taxon>
        <taxon>Craniata</taxon>
        <taxon>Vertebrata</taxon>
        <taxon>Euteleostomi</taxon>
        <taxon>Mammalia</taxon>
        <taxon>Eutheria</taxon>
        <taxon>Euarchontoglires</taxon>
        <taxon>Glires</taxon>
        <taxon>Rodentia</taxon>
        <taxon>Hystricomorpha</taxon>
        <taxon>Bathyergidae</taxon>
        <taxon>Heterocephalus</taxon>
    </lineage>
</organism>
<protein>
    <submittedName>
        <fullName evidence="2">Uncharacterized protein</fullName>
    </submittedName>
</protein>
<dbReference type="Proteomes" id="UP000006813">
    <property type="component" value="Unassembled WGS sequence"/>
</dbReference>
<accession>G5BTX6</accession>
<name>G5BTX6_HETGA</name>
<evidence type="ECO:0000313" key="2">
    <source>
        <dbReference type="EMBL" id="EHB12737.1"/>
    </source>
</evidence>
<evidence type="ECO:0000313" key="3">
    <source>
        <dbReference type="Proteomes" id="UP000006813"/>
    </source>
</evidence>
<feature type="transmembrane region" description="Helical" evidence="1">
    <location>
        <begin position="92"/>
        <end position="113"/>
    </location>
</feature>
<gene>
    <name evidence="2" type="ORF">GW7_11814</name>
</gene>
<dbReference type="InParanoid" id="G5BTX6"/>
<reference evidence="2 3" key="1">
    <citation type="journal article" date="2011" name="Nature">
        <title>Genome sequencing reveals insights into physiology and longevity of the naked mole rat.</title>
        <authorList>
            <person name="Kim E.B."/>
            <person name="Fang X."/>
            <person name="Fushan A.A."/>
            <person name="Huang Z."/>
            <person name="Lobanov A.V."/>
            <person name="Han L."/>
            <person name="Marino S.M."/>
            <person name="Sun X."/>
            <person name="Turanov A.A."/>
            <person name="Yang P."/>
            <person name="Yim S.H."/>
            <person name="Zhao X."/>
            <person name="Kasaikina M.V."/>
            <person name="Stoletzki N."/>
            <person name="Peng C."/>
            <person name="Polak P."/>
            <person name="Xiong Z."/>
            <person name="Kiezun A."/>
            <person name="Zhu Y."/>
            <person name="Chen Y."/>
            <person name="Kryukov G.V."/>
            <person name="Zhang Q."/>
            <person name="Peshkin L."/>
            <person name="Yang L."/>
            <person name="Bronson R.T."/>
            <person name="Buffenstein R."/>
            <person name="Wang B."/>
            <person name="Han C."/>
            <person name="Li Q."/>
            <person name="Chen L."/>
            <person name="Zhao W."/>
            <person name="Sunyaev S.R."/>
            <person name="Park T.J."/>
            <person name="Zhang G."/>
            <person name="Wang J."/>
            <person name="Gladyshev V.N."/>
        </authorList>
    </citation>
    <scope>NUCLEOTIDE SEQUENCE [LARGE SCALE GENOMIC DNA]</scope>
</reference>
<feature type="transmembrane region" description="Helical" evidence="1">
    <location>
        <begin position="24"/>
        <end position="46"/>
    </location>
</feature>
<dbReference type="AlphaFoldDB" id="G5BTX6"/>
<feature type="transmembrane region" description="Helical" evidence="1">
    <location>
        <begin position="119"/>
        <end position="137"/>
    </location>
</feature>
<dbReference type="EMBL" id="JH171870">
    <property type="protein sequence ID" value="EHB12737.1"/>
    <property type="molecule type" value="Genomic_DNA"/>
</dbReference>
<sequence>MDVPDMETSHPSDLHHVHISMSKVWYFIGTLQLMFGVALNVLWTIVISNSSHYELSAIQLHPVLPYVYLLVPLIYVSSGIMAIATEKTENTNGILTCIYANFVSCLAALALTMMHGAKLFALPGAMVIFAADITSLFSRWTFALGQCAQASGVGAEPSLEYACSRAALVHTAAPPTKWV</sequence>
<keyword evidence="1" id="KW-0472">Membrane</keyword>
<proteinExistence type="predicted"/>